<sequence length="250" mass="28278">MDVMMDLVFLMRLYFRGAYSVFGTWLDILNSGKCSYEMQVLRVCAIDKNGCPVKFVGLYIPRQLSEQVVRRLADHFKSYLRTENSSPMSNTDSSSSEDEVDEDEDEFSKYKENNVVRMPKQSIGRHYLSNMSDITKSINDNYLEFKTDLKQHVSKKRKRIDTKQNSSLSKNRTKFIDKQVELVSLENEVKTARNTEDASFLSLSSSSSSSSSTTSSSSSSSDLSDSSGSEDSDDESSAVGEYCYKALQEK</sequence>
<feature type="region of interest" description="Disordered" evidence="1">
    <location>
        <begin position="194"/>
        <end position="241"/>
    </location>
</feature>
<protein>
    <submittedName>
        <fullName evidence="2">Uncharacterized protein</fullName>
    </submittedName>
</protein>
<dbReference type="Proteomes" id="UP001642540">
    <property type="component" value="Unassembled WGS sequence"/>
</dbReference>
<name>A0ABP1RNU8_9HEXA</name>
<organism evidence="2 3">
    <name type="scientific">Orchesella dallaii</name>
    <dbReference type="NCBI Taxonomy" id="48710"/>
    <lineage>
        <taxon>Eukaryota</taxon>
        <taxon>Metazoa</taxon>
        <taxon>Ecdysozoa</taxon>
        <taxon>Arthropoda</taxon>
        <taxon>Hexapoda</taxon>
        <taxon>Collembola</taxon>
        <taxon>Entomobryomorpha</taxon>
        <taxon>Entomobryoidea</taxon>
        <taxon>Orchesellidae</taxon>
        <taxon>Orchesellinae</taxon>
        <taxon>Orchesella</taxon>
    </lineage>
</organism>
<feature type="region of interest" description="Disordered" evidence="1">
    <location>
        <begin position="83"/>
        <end position="113"/>
    </location>
</feature>
<evidence type="ECO:0000313" key="3">
    <source>
        <dbReference type="Proteomes" id="UP001642540"/>
    </source>
</evidence>
<comment type="caution">
    <text evidence="2">The sequence shown here is derived from an EMBL/GenBank/DDBJ whole genome shotgun (WGS) entry which is preliminary data.</text>
</comment>
<dbReference type="EMBL" id="CAXLJM020000090">
    <property type="protein sequence ID" value="CAL8131862.1"/>
    <property type="molecule type" value="Genomic_DNA"/>
</dbReference>
<reference evidence="2 3" key="1">
    <citation type="submission" date="2024-08" db="EMBL/GenBank/DDBJ databases">
        <authorList>
            <person name="Cucini C."/>
            <person name="Frati F."/>
        </authorList>
    </citation>
    <scope>NUCLEOTIDE SEQUENCE [LARGE SCALE GENOMIC DNA]</scope>
</reference>
<accession>A0ABP1RNU8</accession>
<feature type="compositionally biased region" description="Acidic residues" evidence="1">
    <location>
        <begin position="95"/>
        <end position="106"/>
    </location>
</feature>
<proteinExistence type="predicted"/>
<evidence type="ECO:0000313" key="2">
    <source>
        <dbReference type="EMBL" id="CAL8131862.1"/>
    </source>
</evidence>
<gene>
    <name evidence="2" type="ORF">ODALV1_LOCUS24361</name>
</gene>
<keyword evidence="3" id="KW-1185">Reference proteome</keyword>
<feature type="compositionally biased region" description="Low complexity" evidence="1">
    <location>
        <begin position="197"/>
        <end position="227"/>
    </location>
</feature>
<evidence type="ECO:0000256" key="1">
    <source>
        <dbReference type="SAM" id="MobiDB-lite"/>
    </source>
</evidence>